<name>A0AAV5STJ5_9BILA</name>
<gene>
    <name evidence="1" type="ORF">PENTCL1PPCAC_8638</name>
</gene>
<organism evidence="1 2">
    <name type="scientific">Pristionchus entomophagus</name>
    <dbReference type="NCBI Taxonomy" id="358040"/>
    <lineage>
        <taxon>Eukaryota</taxon>
        <taxon>Metazoa</taxon>
        <taxon>Ecdysozoa</taxon>
        <taxon>Nematoda</taxon>
        <taxon>Chromadorea</taxon>
        <taxon>Rhabditida</taxon>
        <taxon>Rhabditina</taxon>
        <taxon>Diplogasteromorpha</taxon>
        <taxon>Diplogasteroidea</taxon>
        <taxon>Neodiplogasteridae</taxon>
        <taxon>Pristionchus</taxon>
    </lineage>
</organism>
<keyword evidence="2" id="KW-1185">Reference proteome</keyword>
<reference evidence="1" key="1">
    <citation type="submission" date="2023-10" db="EMBL/GenBank/DDBJ databases">
        <title>Genome assembly of Pristionchus species.</title>
        <authorList>
            <person name="Yoshida K."/>
            <person name="Sommer R.J."/>
        </authorList>
    </citation>
    <scope>NUCLEOTIDE SEQUENCE</scope>
    <source>
        <strain evidence="1">RS0144</strain>
    </source>
</reference>
<dbReference type="AlphaFoldDB" id="A0AAV5STJ5"/>
<comment type="caution">
    <text evidence="1">The sequence shown here is derived from an EMBL/GenBank/DDBJ whole genome shotgun (WGS) entry which is preliminary data.</text>
</comment>
<sequence length="83" mass="9824">KAKDAEELFDGQRIKQIEQSCSNVETDLKNENFEQGDINLKLSDHRYTLWNMQISLKCEELFILMENKECPQEYIDKTSVRLP</sequence>
<evidence type="ECO:0000313" key="1">
    <source>
        <dbReference type="EMBL" id="GMS86463.1"/>
    </source>
</evidence>
<feature type="non-terminal residue" evidence="1">
    <location>
        <position position="1"/>
    </location>
</feature>
<protein>
    <submittedName>
        <fullName evidence="1">Uncharacterized protein</fullName>
    </submittedName>
</protein>
<accession>A0AAV5STJ5</accession>
<dbReference type="Proteomes" id="UP001432027">
    <property type="component" value="Unassembled WGS sequence"/>
</dbReference>
<evidence type="ECO:0000313" key="2">
    <source>
        <dbReference type="Proteomes" id="UP001432027"/>
    </source>
</evidence>
<proteinExistence type="predicted"/>
<dbReference type="EMBL" id="BTSX01000002">
    <property type="protein sequence ID" value="GMS86463.1"/>
    <property type="molecule type" value="Genomic_DNA"/>
</dbReference>